<accession>A0A2N9LLR0</accession>
<name>A0A2N9LLR0_9BACT</name>
<reference evidence="2" key="1">
    <citation type="submission" date="2018-02" db="EMBL/GenBank/DDBJ databases">
        <authorList>
            <person name="Hausmann B."/>
        </authorList>
    </citation>
    <scope>NUCLEOTIDE SEQUENCE [LARGE SCALE GENOMIC DNA]</scope>
    <source>
        <strain evidence="2">Peat soil MAG SbA5</strain>
    </source>
</reference>
<organism evidence="1 2">
    <name type="scientific">Candidatus Sulfuritelmatomonas gaucii</name>
    <dbReference type="NCBI Taxonomy" id="2043161"/>
    <lineage>
        <taxon>Bacteria</taxon>
        <taxon>Pseudomonadati</taxon>
        <taxon>Acidobacteriota</taxon>
        <taxon>Terriglobia</taxon>
        <taxon>Terriglobales</taxon>
        <taxon>Acidobacteriaceae</taxon>
        <taxon>Candidatus Sulfuritelmatomonas</taxon>
    </lineage>
</organism>
<proteinExistence type="predicted"/>
<protein>
    <submittedName>
        <fullName evidence="1">Uncharacterized protein</fullName>
    </submittedName>
</protein>
<dbReference type="EMBL" id="OKRB01000099">
    <property type="protein sequence ID" value="SPE24005.1"/>
    <property type="molecule type" value="Genomic_DNA"/>
</dbReference>
<dbReference type="AlphaFoldDB" id="A0A2N9LLR0"/>
<evidence type="ECO:0000313" key="2">
    <source>
        <dbReference type="Proteomes" id="UP000239735"/>
    </source>
</evidence>
<evidence type="ECO:0000313" key="1">
    <source>
        <dbReference type="EMBL" id="SPE24005.1"/>
    </source>
</evidence>
<gene>
    <name evidence="1" type="ORF">SBA5_410047</name>
</gene>
<sequence length="118" mass="13214">MSPQNLERRDVRAACNPLRRTPDRRGWAGDSALAIFRSSVARALLKREGFELFSMQFAGNSGARFSRMIALSFAAHREDIAPAEQLRRRTAQNADSKVNWVAIPRHSIVVRNSAGPPR</sequence>
<dbReference type="Proteomes" id="UP000239735">
    <property type="component" value="Unassembled WGS sequence"/>
</dbReference>